<comment type="function">
    <text evidence="2">Catalyzes the gamma-elimination of phosphate from L-phosphohomoserine and the beta-addition of water to produce L-threonine.</text>
</comment>
<dbReference type="Gene3D" id="3.40.50.1100">
    <property type="match status" value="2"/>
</dbReference>
<keyword evidence="19" id="KW-1185">Reference proteome</keyword>
<dbReference type="NCBIfam" id="TIGR00260">
    <property type="entry name" value="thrC"/>
    <property type="match status" value="1"/>
</dbReference>
<dbReference type="GO" id="GO:0004795">
    <property type="term" value="F:threonine synthase activity"/>
    <property type="evidence" value="ECO:0007669"/>
    <property type="project" value="UniProtKB-EC"/>
</dbReference>
<dbReference type="InterPro" id="IPR004450">
    <property type="entry name" value="Thr_synthase-like"/>
</dbReference>
<comment type="catalytic activity">
    <reaction evidence="16">
        <text>O-phospho-L-homoserine + H2O = L-threonine + phosphate</text>
        <dbReference type="Rhea" id="RHEA:10840"/>
        <dbReference type="ChEBI" id="CHEBI:15377"/>
        <dbReference type="ChEBI" id="CHEBI:43474"/>
        <dbReference type="ChEBI" id="CHEBI:57590"/>
        <dbReference type="ChEBI" id="CHEBI:57926"/>
        <dbReference type="EC" id="4.2.3.1"/>
    </reaction>
</comment>
<proteinExistence type="inferred from homology"/>
<evidence type="ECO:0000256" key="2">
    <source>
        <dbReference type="ARBA" id="ARBA00003648"/>
    </source>
</evidence>
<evidence type="ECO:0000256" key="9">
    <source>
        <dbReference type="ARBA" id="ARBA00022605"/>
    </source>
</evidence>
<keyword evidence="10" id="KW-0934">Plastid</keyword>
<dbReference type="EMBL" id="FNXT01000213">
    <property type="protein sequence ID" value="SZX62236.1"/>
    <property type="molecule type" value="Genomic_DNA"/>
</dbReference>
<dbReference type="EC" id="4.2.3.1" evidence="7"/>
<evidence type="ECO:0000256" key="14">
    <source>
        <dbReference type="ARBA" id="ARBA00022946"/>
    </source>
</evidence>
<dbReference type="UniPathway" id="UPA00050">
    <property type="reaction ID" value="UER00065"/>
</dbReference>
<keyword evidence="11" id="KW-0949">S-adenosyl-L-methionine</keyword>
<evidence type="ECO:0000256" key="7">
    <source>
        <dbReference type="ARBA" id="ARBA00013028"/>
    </source>
</evidence>
<dbReference type="Pfam" id="PF00291">
    <property type="entry name" value="PALP"/>
    <property type="match status" value="1"/>
</dbReference>
<comment type="cofactor">
    <cofactor evidence="1 17">
        <name>pyridoxal 5'-phosphate</name>
        <dbReference type="ChEBI" id="CHEBI:597326"/>
    </cofactor>
</comment>
<dbReference type="GO" id="GO:0030170">
    <property type="term" value="F:pyridoxal phosphate binding"/>
    <property type="evidence" value="ECO:0007669"/>
    <property type="project" value="InterPro"/>
</dbReference>
<keyword evidence="13 17" id="KW-0663">Pyridoxal phosphate</keyword>
<evidence type="ECO:0000256" key="12">
    <source>
        <dbReference type="ARBA" id="ARBA00022697"/>
    </source>
</evidence>
<evidence type="ECO:0000256" key="8">
    <source>
        <dbReference type="ARBA" id="ARBA00022528"/>
    </source>
</evidence>
<comment type="subcellular location">
    <subcellularLocation>
        <location evidence="3">Plastid</location>
        <location evidence="3">Chloroplast</location>
    </subcellularLocation>
</comment>
<sequence>MQLQARSSVARAAPAASRTRSVKVCSAAHVAGIREEAMERGKNDPASAFNARFVPFKDVQQGKLSGEEYSLDTVVYRSKDGGLLDVYHDMDALKHYDAAYWKKQFDGRVGTTLWPYGSGVWSKKEWVLPGIGDDDIVSMFEGGTNLFWAERFGREALGMSDLWVKQCGNSHTGSFKDLGMTVLVSQHCGHTGSFKDLGMTVLVSQVNRIRKLRPGAISAVGCASTGDTSAALSAYCAAAGIPSIVFLPADKISLAQLVQPIANGALVLSIDTDFDGCMKLIKEVTAETPIYLANSMNSLRLEGQKTAAIEILQQFDWQVPDWVIIPGGNLGNIYAFYKGFKMCQELGLVDRIPRLVCAQAANANPLYQAFQKGWQHYEPMKAQTTFASAIQIGDPVSIDRAILALGDANGIVEEATEEELMDAAARADRTGMFNCPHTGVALAALTKLRDRGVIGPNDRTVVVSTAHGLKFAQSKVAYHSKEVAGLTCQYANPPVPVREDLGAVMDVLKKTFNI</sequence>
<dbReference type="PANTHER" id="PTHR10314">
    <property type="entry name" value="CYSTATHIONINE BETA-SYNTHASE"/>
    <property type="match status" value="1"/>
</dbReference>
<dbReference type="InterPro" id="IPR000634">
    <property type="entry name" value="Ser/Thr_deHydtase_PyrdxlP-BS"/>
</dbReference>
<dbReference type="CDD" id="cd01563">
    <property type="entry name" value="Thr-synth_1"/>
    <property type="match status" value="1"/>
</dbReference>
<dbReference type="GO" id="GO:0009088">
    <property type="term" value="P:threonine biosynthetic process"/>
    <property type="evidence" value="ECO:0007669"/>
    <property type="project" value="UniProtKB-UniPathway"/>
</dbReference>
<keyword evidence="12" id="KW-0791">Threonine biosynthesis</keyword>
<evidence type="ECO:0000256" key="4">
    <source>
        <dbReference type="ARBA" id="ARBA00004979"/>
    </source>
</evidence>
<protein>
    <recommendedName>
        <fullName evidence="7">threonine synthase</fullName>
        <ecNumber evidence="7">4.2.3.1</ecNumber>
    </recommendedName>
</protein>
<keyword evidence="9" id="KW-0028">Amino-acid biosynthesis</keyword>
<evidence type="ECO:0000256" key="17">
    <source>
        <dbReference type="PIRSR" id="PIRSR604450-51"/>
    </source>
</evidence>
<dbReference type="Proteomes" id="UP000256970">
    <property type="component" value="Unassembled WGS sequence"/>
</dbReference>
<evidence type="ECO:0000256" key="3">
    <source>
        <dbReference type="ARBA" id="ARBA00004229"/>
    </source>
</evidence>
<dbReference type="STRING" id="3088.A0A383VCY7"/>
<evidence type="ECO:0000313" key="18">
    <source>
        <dbReference type="EMBL" id="SZX62236.1"/>
    </source>
</evidence>
<comment type="pathway">
    <text evidence="4">Amino-acid biosynthesis; L-threonine biosynthesis; L-threonine from L-aspartate: step 5/5.</text>
</comment>
<reference evidence="18 19" key="1">
    <citation type="submission" date="2016-10" db="EMBL/GenBank/DDBJ databases">
        <authorList>
            <person name="Cai Z."/>
        </authorList>
    </citation>
    <scope>NUCLEOTIDE SEQUENCE [LARGE SCALE GENOMIC DNA]</scope>
</reference>
<dbReference type="InterPro" id="IPR001926">
    <property type="entry name" value="TrpB-like_PALP"/>
</dbReference>
<evidence type="ECO:0000256" key="15">
    <source>
        <dbReference type="ARBA" id="ARBA00023239"/>
    </source>
</evidence>
<keyword evidence="8" id="KW-0150">Chloroplast</keyword>
<dbReference type="FunFam" id="3.40.50.1100:FF:000030">
    <property type="entry name" value="Threonine synthase 1, chloroplastic"/>
    <property type="match status" value="1"/>
</dbReference>
<evidence type="ECO:0000256" key="16">
    <source>
        <dbReference type="ARBA" id="ARBA00049144"/>
    </source>
</evidence>
<gene>
    <name evidence="18" type="ORF">BQ4739_LOCUS2838</name>
</gene>
<dbReference type="AlphaFoldDB" id="A0A383VCY7"/>
<comment type="similarity">
    <text evidence="5">Belongs to the threonine synthase family.</text>
</comment>
<dbReference type="InterPro" id="IPR050214">
    <property type="entry name" value="Cys_Synth/Cystath_Beta-Synth"/>
</dbReference>
<evidence type="ECO:0000256" key="11">
    <source>
        <dbReference type="ARBA" id="ARBA00022691"/>
    </source>
</evidence>
<evidence type="ECO:0000256" key="10">
    <source>
        <dbReference type="ARBA" id="ARBA00022640"/>
    </source>
</evidence>
<comment type="subunit">
    <text evidence="6">Homodimer.</text>
</comment>
<dbReference type="PROSITE" id="PS00165">
    <property type="entry name" value="DEHYDRATASE_SER_THR"/>
    <property type="match status" value="1"/>
</dbReference>
<feature type="modified residue" description="N6-(pyridoxal phosphate)lysine" evidence="17">
    <location>
        <position position="176"/>
    </location>
</feature>
<name>A0A383VCY7_TETOB</name>
<evidence type="ECO:0000256" key="6">
    <source>
        <dbReference type="ARBA" id="ARBA00011738"/>
    </source>
</evidence>
<dbReference type="GO" id="GO:0009507">
    <property type="term" value="C:chloroplast"/>
    <property type="evidence" value="ECO:0007669"/>
    <property type="project" value="UniProtKB-SubCell"/>
</dbReference>
<evidence type="ECO:0000256" key="5">
    <source>
        <dbReference type="ARBA" id="ARBA00005517"/>
    </source>
</evidence>
<evidence type="ECO:0000256" key="1">
    <source>
        <dbReference type="ARBA" id="ARBA00001933"/>
    </source>
</evidence>
<organism evidence="18 19">
    <name type="scientific">Tetradesmus obliquus</name>
    <name type="common">Green alga</name>
    <name type="synonym">Acutodesmus obliquus</name>
    <dbReference type="NCBI Taxonomy" id="3088"/>
    <lineage>
        <taxon>Eukaryota</taxon>
        <taxon>Viridiplantae</taxon>
        <taxon>Chlorophyta</taxon>
        <taxon>core chlorophytes</taxon>
        <taxon>Chlorophyceae</taxon>
        <taxon>CS clade</taxon>
        <taxon>Sphaeropleales</taxon>
        <taxon>Scenedesmaceae</taxon>
        <taxon>Tetradesmus</taxon>
    </lineage>
</organism>
<dbReference type="InterPro" id="IPR036052">
    <property type="entry name" value="TrpB-like_PALP_sf"/>
</dbReference>
<evidence type="ECO:0000313" key="19">
    <source>
        <dbReference type="Proteomes" id="UP000256970"/>
    </source>
</evidence>
<keyword evidence="15" id="KW-0456">Lyase</keyword>
<dbReference type="SUPFAM" id="SSF53686">
    <property type="entry name" value="Tryptophan synthase beta subunit-like PLP-dependent enzymes"/>
    <property type="match status" value="2"/>
</dbReference>
<keyword evidence="14" id="KW-0809">Transit peptide</keyword>
<accession>A0A383VCY7</accession>
<evidence type="ECO:0000256" key="13">
    <source>
        <dbReference type="ARBA" id="ARBA00022898"/>
    </source>
</evidence>